<feature type="compositionally biased region" description="Low complexity" evidence="2">
    <location>
        <begin position="82"/>
        <end position="91"/>
    </location>
</feature>
<evidence type="ECO:0000259" key="3">
    <source>
        <dbReference type="PROSITE" id="PS50222"/>
    </source>
</evidence>
<dbReference type="OrthoDB" id="26525at2759"/>
<feature type="compositionally biased region" description="Low complexity" evidence="2">
    <location>
        <begin position="1020"/>
        <end position="1042"/>
    </location>
</feature>
<feature type="compositionally biased region" description="Polar residues" evidence="2">
    <location>
        <begin position="1169"/>
        <end position="1184"/>
    </location>
</feature>
<evidence type="ECO:0000313" key="5">
    <source>
        <dbReference type="Proteomes" id="UP000051952"/>
    </source>
</evidence>
<feature type="region of interest" description="Disordered" evidence="2">
    <location>
        <begin position="1515"/>
        <end position="1704"/>
    </location>
</feature>
<feature type="compositionally biased region" description="Low complexity" evidence="2">
    <location>
        <begin position="1527"/>
        <end position="1551"/>
    </location>
</feature>
<gene>
    <name evidence="4" type="ORF">BSAL_73245</name>
</gene>
<dbReference type="PROSITE" id="PS00018">
    <property type="entry name" value="EF_HAND_1"/>
    <property type="match status" value="1"/>
</dbReference>
<feature type="compositionally biased region" description="Polar residues" evidence="2">
    <location>
        <begin position="1667"/>
        <end position="1679"/>
    </location>
</feature>
<dbReference type="Gene3D" id="1.10.238.10">
    <property type="entry name" value="EF-hand"/>
    <property type="match status" value="1"/>
</dbReference>
<dbReference type="CDD" id="cd23767">
    <property type="entry name" value="IQCD"/>
    <property type="match status" value="1"/>
</dbReference>
<feature type="compositionally biased region" description="Low complexity" evidence="2">
    <location>
        <begin position="824"/>
        <end position="833"/>
    </location>
</feature>
<feature type="region of interest" description="Disordered" evidence="2">
    <location>
        <begin position="239"/>
        <end position="265"/>
    </location>
</feature>
<accession>A0A0S4IXK1</accession>
<feature type="compositionally biased region" description="Low complexity" evidence="2">
    <location>
        <begin position="916"/>
        <end position="953"/>
    </location>
</feature>
<feature type="region of interest" description="Disordered" evidence="2">
    <location>
        <begin position="132"/>
        <end position="178"/>
    </location>
</feature>
<dbReference type="PROSITE" id="PS50096">
    <property type="entry name" value="IQ"/>
    <property type="match status" value="2"/>
</dbReference>
<feature type="compositionally biased region" description="Low complexity" evidence="2">
    <location>
        <begin position="856"/>
        <end position="872"/>
    </location>
</feature>
<dbReference type="InterPro" id="IPR002048">
    <property type="entry name" value="EF_hand_dom"/>
</dbReference>
<feature type="compositionally biased region" description="Low complexity" evidence="2">
    <location>
        <begin position="602"/>
        <end position="617"/>
    </location>
</feature>
<feature type="region of interest" description="Disordered" evidence="2">
    <location>
        <begin position="711"/>
        <end position="809"/>
    </location>
</feature>
<keyword evidence="5" id="KW-1185">Reference proteome</keyword>
<dbReference type="PROSITE" id="PS00303">
    <property type="entry name" value="S100_CABP"/>
    <property type="match status" value="1"/>
</dbReference>
<dbReference type="InterPro" id="IPR018247">
    <property type="entry name" value="EF_Hand_1_Ca_BS"/>
</dbReference>
<feature type="compositionally biased region" description="Polar residues" evidence="2">
    <location>
        <begin position="1000"/>
        <end position="1019"/>
    </location>
</feature>
<dbReference type="SMART" id="SM00054">
    <property type="entry name" value="EFh"/>
    <property type="match status" value="1"/>
</dbReference>
<dbReference type="InterPro" id="IPR001751">
    <property type="entry name" value="S100/CaBP7/8-like_CS"/>
</dbReference>
<organism evidence="4 5">
    <name type="scientific">Bodo saltans</name>
    <name type="common">Flagellated protozoan</name>
    <dbReference type="NCBI Taxonomy" id="75058"/>
    <lineage>
        <taxon>Eukaryota</taxon>
        <taxon>Discoba</taxon>
        <taxon>Euglenozoa</taxon>
        <taxon>Kinetoplastea</taxon>
        <taxon>Metakinetoplastina</taxon>
        <taxon>Eubodonida</taxon>
        <taxon>Bodonidae</taxon>
        <taxon>Bodo</taxon>
    </lineage>
</organism>
<dbReference type="Proteomes" id="UP000051952">
    <property type="component" value="Unassembled WGS sequence"/>
</dbReference>
<dbReference type="VEuPathDB" id="TriTrypDB:BSAL_73245"/>
<feature type="region of interest" description="Disordered" evidence="2">
    <location>
        <begin position="520"/>
        <end position="557"/>
    </location>
</feature>
<dbReference type="GO" id="GO:0005509">
    <property type="term" value="F:calcium ion binding"/>
    <property type="evidence" value="ECO:0007669"/>
    <property type="project" value="InterPro"/>
</dbReference>
<feature type="compositionally biased region" description="Polar residues" evidence="2">
    <location>
        <begin position="1646"/>
        <end position="1659"/>
    </location>
</feature>
<sequence length="2021" mass="215522">MFRPDDGGTTLTSTELERALTFYALQGGIERNDGDLLHALHAIELALPSVAVVHRLVELTAAGEIEALAGLESSTPTNQLGSSSNAATNNNGKQQATSFYRKRSVELAGIRDAASTGSGNVIEDQMLMSLHLTNPPPVNAGGQFAFSDDDDDDDDSGPFSKQKPSTTTTSSGNKAQSSHVHSVAVAVSSRFVSQREWVALLTVLKRCFHFAVEHAGVLSEEKNSFAAIAMAAAAVKREKSDEDRFHRTGSASSVSSSSQHSNTSGGNEMIIAAEKLQTVFSNFGLTFDIDAFMRALDENGDGNVDFNEFLALVSSTDDALESYLPAFVACGGREICVTDRGFIKPPNESSVADDTALLLTVKELQKHFPYLPAHVISQVPANHYHSHHRRAISGSSSISNKPHQQQQHQRRQSMATTFQRTLIRSFLMPPGGGEISSTASPAGVGRSPFSKTGSSPLTKTSGGNGQQHNNSNQVPFDCDPSFVTLQRFAKMMHLWGKRPRDLNLALQEQMRVLSKQRALVQHKQQQQRRAVLSKAGVGGSSSSLHTTTASSPTGDGVIGENAMALLVRACREIDDSGANLHATDFDHIGSIDNPLASERSFRSNNSSHNNNNNPESSVMSASSRRALQPAPNSTGEAPVHVVGAASTSVAAAAAGASVLDVFSSMKENQRRSTTGNSPGDLHIEHTAAIGSRAIAGAAENTLFKHYQRISQHRSDVNEAQFRDITPPKRFPRFSPTRKDEDRVPLHEPKRLTPSVLGGGQHQYQPRTPPRNRRGSASFLGATPRSGITSPDAANPHATQLQSTSATSPVVTTAPRVVMYARTAAATNAPSNSTHAEHDEDESVRSPMPPAYAKPETSSYHHSNNSNHAATSARSRHPHVTTTGGSTVKSSRGGSSSIARSDTFSSAAAALFPAESSPPRNMSPQQQRQSRSQLSSSTRLSGNKSQQLQQQQQQHKGKDVATLEREAEWWNAMRGKLLDKKQLRNETTSHLAHMHQWARSVNSSGGLTHNGGSTSSSSMGANPMQPANTAAAAPAASSAAPLPQRVPTSSSGGGGGGERATSSSCYVRGPHPAAPTLHVPTRPNTAGRHGRPTSSTGRNPLNSTTTPAQGPPQGERKSTSPVLLTSSSPPLIANNSLQAELRNAAKALKGKASASSSLASASKSYSSASPQSRQIARSGQPSSKQRPAAAVARGQHHFNLQLQQPVLPSPSAASTSSRGRRLIPHPDQPEQQSPFNGEGPTTALQVKSPRSIAAQKQREALDISDGDDDADVEFLCASGISHHQQQSPRAVTDAAAAAASASAAPAADNARLVELASSLSADAKRRLAVIGAHCALRRIQKWWRLRKELKQLVRAACDIQKACRGHTGRHAVRKLSILRAKAQEEVVARAAQALKQRQQKGVMIIFRVARGYAARCQLYGRRCEASRLEEESLFDGVFLDDDFPTTSSAAKANKNEGFLRGVDAPLAPPPRVLVDHVDDEAQEDAGDETSSTAGTAMSKDAAELFGTYFPMELLRSAGLPAPPPPRTPNSSLPPKETVGVGVENEVESTSGSPLNETQNSGVAIPASLGSPRSLDVTSGMQSPTGGGGGSDDRRNAGAALGSSSRDDVGGDDGARRHSTNSDLGGIVDTAVTASWESDAPPPPREQGSPTRASFEYSSTRPARWQEGITHNSDVHSNSSGKRAKLDQPNFTLVGGGAQDGDNVPLEPISSLKRVASAAPSTNEDDGDDEQAPATAAATHILGVPLLENPFGVEENSHALLPVSRRVSKVGDISQLLLFSHNTSTSSNGWRPSSVAASFGKSVETIFASVSNSSHRRPSASVATALGSSHVLGTTAATALSTNLGVSVRRPSSELPSSLLADSSEEDRLILLESPINDSLVANVTTITGHRKFDGFAAPMMVYRVMRGYHIRKKLFQRYSRKVYEKPLLLLQRLGRGFQRRRRLGDQRWAIEDAKSTIANWMHRDTAATTIQCAFRQALAKQKVRMTKQRVLNRIHIRTSAEGVTIVLYRTCNNSPKKQDRPR</sequence>
<keyword evidence="1" id="KW-0106">Calcium</keyword>
<evidence type="ECO:0000256" key="1">
    <source>
        <dbReference type="ARBA" id="ARBA00022837"/>
    </source>
</evidence>
<evidence type="ECO:0000256" key="2">
    <source>
        <dbReference type="SAM" id="MobiDB-lite"/>
    </source>
</evidence>
<feature type="region of interest" description="Disordered" evidence="2">
    <location>
        <begin position="74"/>
        <end position="97"/>
    </location>
</feature>
<feature type="region of interest" description="Disordered" evidence="2">
    <location>
        <begin position="429"/>
        <end position="476"/>
    </location>
</feature>
<feature type="domain" description="EF-hand" evidence="3">
    <location>
        <begin position="284"/>
        <end position="319"/>
    </location>
</feature>
<dbReference type="InterPro" id="IPR011992">
    <property type="entry name" value="EF-hand-dom_pair"/>
</dbReference>
<feature type="region of interest" description="Disordered" evidence="2">
    <location>
        <begin position="912"/>
        <end position="959"/>
    </location>
</feature>
<feature type="region of interest" description="Disordered" evidence="2">
    <location>
        <begin position="824"/>
        <end position="900"/>
    </location>
</feature>
<name>A0A0S4IXK1_BODSA</name>
<feature type="compositionally biased region" description="Low complexity" evidence="2">
    <location>
        <begin position="540"/>
        <end position="553"/>
    </location>
</feature>
<feature type="region of interest" description="Disordered" evidence="2">
    <location>
        <begin position="596"/>
        <end position="638"/>
    </location>
</feature>
<feature type="region of interest" description="Disordered" evidence="2">
    <location>
        <begin position="384"/>
        <end position="415"/>
    </location>
</feature>
<evidence type="ECO:0000313" key="4">
    <source>
        <dbReference type="EMBL" id="CUG06621.1"/>
    </source>
</evidence>
<dbReference type="SUPFAM" id="SSF47473">
    <property type="entry name" value="EF-hand"/>
    <property type="match status" value="1"/>
</dbReference>
<feature type="compositionally biased region" description="Low complexity" evidence="2">
    <location>
        <begin position="250"/>
        <end position="264"/>
    </location>
</feature>
<feature type="compositionally biased region" description="Basic and acidic residues" evidence="2">
    <location>
        <begin position="736"/>
        <end position="750"/>
    </location>
</feature>
<feature type="compositionally biased region" description="Polar residues" evidence="2">
    <location>
        <begin position="1091"/>
        <end position="1107"/>
    </location>
</feature>
<feature type="compositionally biased region" description="Low complexity" evidence="2">
    <location>
        <begin position="1118"/>
        <end position="1129"/>
    </location>
</feature>
<feature type="compositionally biased region" description="Polar residues" evidence="2">
    <location>
        <begin position="618"/>
        <end position="635"/>
    </location>
</feature>
<feature type="compositionally biased region" description="Polar residues" evidence="2">
    <location>
        <begin position="393"/>
        <end position="402"/>
    </location>
</feature>
<feature type="compositionally biased region" description="Acidic residues" evidence="2">
    <location>
        <begin position="147"/>
        <end position="156"/>
    </location>
</feature>
<dbReference type="OMA" id="GRCKSEL"/>
<feature type="compositionally biased region" description="Low complexity" evidence="2">
    <location>
        <begin position="165"/>
        <end position="178"/>
    </location>
</feature>
<proteinExistence type="predicted"/>
<feature type="compositionally biased region" description="Polar residues" evidence="2">
    <location>
        <begin position="1197"/>
        <end position="1216"/>
    </location>
</feature>
<dbReference type="EMBL" id="CYKH01000609">
    <property type="protein sequence ID" value="CUG06621.1"/>
    <property type="molecule type" value="Genomic_DNA"/>
</dbReference>
<feature type="compositionally biased region" description="Low complexity" evidence="2">
    <location>
        <begin position="880"/>
        <end position="896"/>
    </location>
</feature>
<feature type="compositionally biased region" description="Polar residues" evidence="2">
    <location>
        <begin position="449"/>
        <end position="460"/>
    </location>
</feature>
<protein>
    <recommendedName>
        <fullName evidence="3">EF-hand domain-containing protein</fullName>
    </recommendedName>
</protein>
<feature type="compositionally biased region" description="Basic and acidic residues" evidence="2">
    <location>
        <begin position="1603"/>
        <end position="1614"/>
    </location>
</feature>
<feature type="region of interest" description="Disordered" evidence="2">
    <location>
        <begin position="1000"/>
        <end position="1129"/>
    </location>
</feature>
<feature type="region of interest" description="Disordered" evidence="2">
    <location>
        <begin position="1161"/>
        <end position="1263"/>
    </location>
</feature>
<dbReference type="PROSITE" id="PS50222">
    <property type="entry name" value="EF_HAND_2"/>
    <property type="match status" value="1"/>
</dbReference>
<reference evidence="5" key="1">
    <citation type="submission" date="2015-09" db="EMBL/GenBank/DDBJ databases">
        <authorList>
            <consortium name="Pathogen Informatics"/>
        </authorList>
    </citation>
    <scope>NUCLEOTIDE SEQUENCE [LARGE SCALE GENOMIC DNA]</scope>
    <source>
        <strain evidence="5">Lake Konstanz</strain>
    </source>
</reference>